<dbReference type="RefSeq" id="WP_149682424.1">
    <property type="nucleotide sequence ID" value="NZ_FNBI01000004.1"/>
</dbReference>
<feature type="signal peptide" evidence="11">
    <location>
        <begin position="1"/>
        <end position="22"/>
    </location>
</feature>
<dbReference type="GO" id="GO:0015344">
    <property type="term" value="F:siderophore uptake transmembrane transporter activity"/>
    <property type="evidence" value="ECO:0007669"/>
    <property type="project" value="TreeGrafter"/>
</dbReference>
<evidence type="ECO:0000256" key="10">
    <source>
        <dbReference type="SAM" id="MobiDB-lite"/>
    </source>
</evidence>
<evidence type="ECO:0000256" key="9">
    <source>
        <dbReference type="RuleBase" id="RU003357"/>
    </source>
</evidence>
<comment type="similarity">
    <text evidence="8 9">Belongs to the TonB-dependent receptor family.</text>
</comment>
<sequence>MIRRLLMSSAISALTISAPAYAQNEVESREATSSRSERLRPHDEASEEILVTAPYPQNQLDVLSGTSVLSGQELTRQLRPTIAETLARQPGVSATSFGPNASRPVLRGFQGERIRVLTDGIGSIDVSNTSVDHAPAVNPLTAERIEVLRGPAALLFGSSAIGGVVNVIDNRIPRRMPEKPAHFDAIAGYGSAADETTLSGVLDVPINDRIVLHLDGSYVKTGDLRTGGYLYSRNVREEAAEHAAEQNEPELLVEANARGRLANTAAETSDFGGGLTYIGERGSLGFSVSRYDSLYGVPARFDGHGHHDEEVEDAVDGHAHDHSGVRLDLRQTRIDVRGEYQLEGFIDRIRVRAAGADYRHDELESPGVVGTSFFNRGYEGRVEAVQTRRDRWSGAIGGQFFVRNFRVEGEEKFLPKSNTQQYGLFTLQSFDFGVLRAEAGARVEHSSISADADADLGNGNIARSFDAFSFSAGASYPLTNGVRIGLNASRTERAPSAEEMFANGPHLGTQAFEIGNPAFTKEASWGLEATLKGRGEGYRFAVSAYHNWFSNYIYDYLTGTEIDGLPVYQYAQADARYYGFEGELSARLATIGNLEIRGDVLGDYVRATIKGSGPAPRIPPLRLLGGVEAQAVQVNGRVEVERVFGQDRISGYETPTDGYTMVNTSLAWMPFSGNATSLILSANNIFDVTARRHPSVIKDFAPLAGRDIRLTARFQL</sequence>
<dbReference type="Proteomes" id="UP000436801">
    <property type="component" value="Unassembled WGS sequence"/>
</dbReference>
<gene>
    <name evidence="14" type="ORF">GQR91_00575</name>
    <name evidence="15" type="ORF">SAMN05216557_10434</name>
</gene>
<dbReference type="InterPro" id="IPR037066">
    <property type="entry name" value="Plug_dom_sf"/>
</dbReference>
<dbReference type="InterPro" id="IPR039426">
    <property type="entry name" value="TonB-dep_rcpt-like"/>
</dbReference>
<reference evidence="14 17" key="2">
    <citation type="submission" date="2019-12" db="EMBL/GenBank/DDBJ databases">
        <authorList>
            <person name="Zheng J."/>
        </authorList>
    </citation>
    <scope>NUCLEOTIDE SEQUENCE [LARGE SCALE GENOMIC DNA]</scope>
    <source>
        <strain evidence="14 17">DSM 27347</strain>
    </source>
</reference>
<evidence type="ECO:0000256" key="2">
    <source>
        <dbReference type="ARBA" id="ARBA00022448"/>
    </source>
</evidence>
<keyword evidence="2 8" id="KW-0813">Transport</keyword>
<dbReference type="GO" id="GO:0044718">
    <property type="term" value="P:siderophore transmembrane transport"/>
    <property type="evidence" value="ECO:0007669"/>
    <property type="project" value="TreeGrafter"/>
</dbReference>
<keyword evidence="11" id="KW-0732">Signal</keyword>
<reference evidence="15 16" key="1">
    <citation type="submission" date="2016-10" db="EMBL/GenBank/DDBJ databases">
        <authorList>
            <person name="Varghese N."/>
            <person name="Submissions S."/>
        </authorList>
    </citation>
    <scope>NUCLEOTIDE SEQUENCE [LARGE SCALE GENOMIC DNA]</scope>
    <source>
        <strain evidence="15 16">S7-754</strain>
    </source>
</reference>
<keyword evidence="3 8" id="KW-1134">Transmembrane beta strand</keyword>
<dbReference type="Gene3D" id="2.40.170.20">
    <property type="entry name" value="TonB-dependent receptor, beta-barrel domain"/>
    <property type="match status" value="1"/>
</dbReference>
<dbReference type="PANTHER" id="PTHR30069:SF40">
    <property type="entry name" value="TONB-DEPENDENT RECEPTOR NMB0964-RELATED"/>
    <property type="match status" value="1"/>
</dbReference>
<evidence type="ECO:0000313" key="17">
    <source>
        <dbReference type="Proteomes" id="UP000436801"/>
    </source>
</evidence>
<evidence type="ECO:0000256" key="7">
    <source>
        <dbReference type="ARBA" id="ARBA00023237"/>
    </source>
</evidence>
<evidence type="ECO:0000313" key="16">
    <source>
        <dbReference type="Proteomes" id="UP000323502"/>
    </source>
</evidence>
<evidence type="ECO:0000259" key="12">
    <source>
        <dbReference type="Pfam" id="PF00593"/>
    </source>
</evidence>
<feature type="compositionally biased region" description="Basic and acidic residues" evidence="10">
    <location>
        <begin position="26"/>
        <end position="42"/>
    </location>
</feature>
<keyword evidence="16" id="KW-1185">Reference proteome</keyword>
<dbReference type="InterPro" id="IPR012910">
    <property type="entry name" value="Plug_dom"/>
</dbReference>
<evidence type="ECO:0000256" key="1">
    <source>
        <dbReference type="ARBA" id="ARBA00004571"/>
    </source>
</evidence>
<dbReference type="EMBL" id="FNBI01000004">
    <property type="protein sequence ID" value="SDF55294.1"/>
    <property type="molecule type" value="Genomic_DNA"/>
</dbReference>
<dbReference type="PROSITE" id="PS52016">
    <property type="entry name" value="TONB_DEPENDENT_REC_3"/>
    <property type="match status" value="1"/>
</dbReference>
<evidence type="ECO:0000256" key="3">
    <source>
        <dbReference type="ARBA" id="ARBA00022452"/>
    </source>
</evidence>
<keyword evidence="14" id="KW-0675">Receptor</keyword>
<name>A0A1G7M0Z8_9SPHN</name>
<feature type="domain" description="TonB-dependent receptor-like beta-barrel" evidence="12">
    <location>
        <begin position="274"/>
        <end position="685"/>
    </location>
</feature>
<keyword evidence="5 9" id="KW-0798">TonB box</keyword>
<dbReference type="Proteomes" id="UP000323502">
    <property type="component" value="Unassembled WGS sequence"/>
</dbReference>
<evidence type="ECO:0000313" key="15">
    <source>
        <dbReference type="EMBL" id="SDF55294.1"/>
    </source>
</evidence>
<feature type="chain" id="PRO_5044058391" evidence="11">
    <location>
        <begin position="23"/>
        <end position="716"/>
    </location>
</feature>
<keyword evidence="4 8" id="KW-0812">Transmembrane</keyword>
<dbReference type="Gene3D" id="2.170.130.10">
    <property type="entry name" value="TonB-dependent receptor, plug domain"/>
    <property type="match status" value="1"/>
</dbReference>
<evidence type="ECO:0000313" key="14">
    <source>
        <dbReference type="EMBL" id="MWC42158.1"/>
    </source>
</evidence>
<feature type="domain" description="TonB-dependent receptor plug" evidence="13">
    <location>
        <begin position="60"/>
        <end position="164"/>
    </location>
</feature>
<dbReference type="PANTHER" id="PTHR30069">
    <property type="entry name" value="TONB-DEPENDENT OUTER MEMBRANE RECEPTOR"/>
    <property type="match status" value="1"/>
</dbReference>
<dbReference type="Pfam" id="PF00593">
    <property type="entry name" value="TonB_dep_Rec_b-barrel"/>
    <property type="match status" value="1"/>
</dbReference>
<organism evidence="15 16">
    <name type="scientific">Sphingomonas carotinifaciens</name>
    <dbReference type="NCBI Taxonomy" id="1166323"/>
    <lineage>
        <taxon>Bacteria</taxon>
        <taxon>Pseudomonadati</taxon>
        <taxon>Pseudomonadota</taxon>
        <taxon>Alphaproteobacteria</taxon>
        <taxon>Sphingomonadales</taxon>
        <taxon>Sphingomonadaceae</taxon>
        <taxon>Sphingomonas</taxon>
    </lineage>
</organism>
<accession>A0A1G7M0Z8</accession>
<keyword evidence="6 8" id="KW-0472">Membrane</keyword>
<dbReference type="OrthoDB" id="9795928at2"/>
<proteinExistence type="inferred from homology"/>
<evidence type="ECO:0000256" key="6">
    <source>
        <dbReference type="ARBA" id="ARBA00023136"/>
    </source>
</evidence>
<comment type="subcellular location">
    <subcellularLocation>
        <location evidence="1 8">Cell outer membrane</location>
        <topology evidence="1 8">Multi-pass membrane protein</topology>
    </subcellularLocation>
</comment>
<evidence type="ECO:0000256" key="5">
    <source>
        <dbReference type="ARBA" id="ARBA00023077"/>
    </source>
</evidence>
<feature type="region of interest" description="Disordered" evidence="10">
    <location>
        <begin position="23"/>
        <end position="42"/>
    </location>
</feature>
<keyword evidence="7 8" id="KW-0998">Cell outer membrane</keyword>
<evidence type="ECO:0000256" key="4">
    <source>
        <dbReference type="ARBA" id="ARBA00022692"/>
    </source>
</evidence>
<dbReference type="Pfam" id="PF07715">
    <property type="entry name" value="Plug"/>
    <property type="match status" value="1"/>
</dbReference>
<dbReference type="AlphaFoldDB" id="A0A1G7M0Z8"/>
<dbReference type="EMBL" id="WSUT01000001">
    <property type="protein sequence ID" value="MWC42158.1"/>
    <property type="molecule type" value="Genomic_DNA"/>
</dbReference>
<dbReference type="SUPFAM" id="SSF56935">
    <property type="entry name" value="Porins"/>
    <property type="match status" value="1"/>
</dbReference>
<dbReference type="InterPro" id="IPR000531">
    <property type="entry name" value="Beta-barrel_TonB"/>
</dbReference>
<protein>
    <submittedName>
        <fullName evidence="15">Iron complex outermembrane recepter protein</fullName>
    </submittedName>
    <submittedName>
        <fullName evidence="14">TonB-dependent receptor</fullName>
    </submittedName>
</protein>
<dbReference type="GO" id="GO:0009279">
    <property type="term" value="C:cell outer membrane"/>
    <property type="evidence" value="ECO:0007669"/>
    <property type="project" value="UniProtKB-SubCell"/>
</dbReference>
<evidence type="ECO:0000256" key="8">
    <source>
        <dbReference type="PROSITE-ProRule" id="PRU01360"/>
    </source>
</evidence>
<evidence type="ECO:0000259" key="13">
    <source>
        <dbReference type="Pfam" id="PF07715"/>
    </source>
</evidence>
<evidence type="ECO:0000256" key="11">
    <source>
        <dbReference type="SAM" id="SignalP"/>
    </source>
</evidence>
<dbReference type="InterPro" id="IPR036942">
    <property type="entry name" value="Beta-barrel_TonB_sf"/>
</dbReference>